<dbReference type="PANTHER" id="PTHR32278">
    <property type="entry name" value="F-BOX DOMAIN-CONTAINING PROTEIN"/>
    <property type="match status" value="1"/>
</dbReference>
<feature type="domain" description="F-box" evidence="1">
    <location>
        <begin position="75"/>
        <end position="121"/>
    </location>
</feature>
<dbReference type="Pfam" id="PF14299">
    <property type="entry name" value="PP2"/>
    <property type="match status" value="1"/>
</dbReference>
<evidence type="ECO:0000259" key="1">
    <source>
        <dbReference type="PROSITE" id="PS50181"/>
    </source>
</evidence>
<organism evidence="2 3">
    <name type="scientific">Phaseolus coccineus</name>
    <name type="common">Scarlet runner bean</name>
    <name type="synonym">Phaseolus multiflorus</name>
    <dbReference type="NCBI Taxonomy" id="3886"/>
    <lineage>
        <taxon>Eukaryota</taxon>
        <taxon>Viridiplantae</taxon>
        <taxon>Streptophyta</taxon>
        <taxon>Embryophyta</taxon>
        <taxon>Tracheophyta</taxon>
        <taxon>Spermatophyta</taxon>
        <taxon>Magnoliopsida</taxon>
        <taxon>eudicotyledons</taxon>
        <taxon>Gunneridae</taxon>
        <taxon>Pentapetalae</taxon>
        <taxon>rosids</taxon>
        <taxon>fabids</taxon>
        <taxon>Fabales</taxon>
        <taxon>Fabaceae</taxon>
        <taxon>Papilionoideae</taxon>
        <taxon>50 kb inversion clade</taxon>
        <taxon>NPAAA clade</taxon>
        <taxon>indigoferoid/millettioid clade</taxon>
        <taxon>Phaseoleae</taxon>
        <taxon>Phaseolus</taxon>
    </lineage>
</organism>
<name>A0AAN9MK64_PHACN</name>
<dbReference type="EMBL" id="JAYMYR010000006">
    <property type="protein sequence ID" value="KAK7356114.1"/>
    <property type="molecule type" value="Genomic_DNA"/>
</dbReference>
<dbReference type="Gene3D" id="1.20.1280.50">
    <property type="match status" value="1"/>
</dbReference>
<proteinExistence type="predicted"/>
<dbReference type="Pfam" id="PF00646">
    <property type="entry name" value="F-box"/>
    <property type="match status" value="1"/>
</dbReference>
<dbReference type="PROSITE" id="PS50181">
    <property type="entry name" value="FBOX"/>
    <property type="match status" value="1"/>
</dbReference>
<dbReference type="InterPro" id="IPR025886">
    <property type="entry name" value="PP2-like"/>
</dbReference>
<dbReference type="AlphaFoldDB" id="A0AAN9MK64"/>
<protein>
    <recommendedName>
        <fullName evidence="1">F-box domain-containing protein</fullName>
    </recommendedName>
</protein>
<evidence type="ECO:0000313" key="2">
    <source>
        <dbReference type="EMBL" id="KAK7356114.1"/>
    </source>
</evidence>
<dbReference type="SMART" id="SM00256">
    <property type="entry name" value="FBOX"/>
    <property type="match status" value="1"/>
</dbReference>
<dbReference type="PANTHER" id="PTHR32278:SF41">
    <property type="entry name" value="F-BOX PROTEIN"/>
    <property type="match status" value="1"/>
</dbReference>
<dbReference type="InterPro" id="IPR001810">
    <property type="entry name" value="F-box_dom"/>
</dbReference>
<sequence length="346" mass="39864">MRFSGEGVMSANWKKYAWSMLSLSRRNEWVGTAPLSFSNEDLRDMFPHEKIYCVPMDSLEPFDGVLVLDFQIQSPENMDSLPEDCVSKILSYTSPPDACRFSMVSSTMRSAADSDLLWQSFFPSDYRHILSRALYPHTLDSSSYKHLFYSLCHPLLLDGGNMSFKLDKCSGKKSYILSARQLSITWSSDPLYWCWRTVPESRFKEVAELRMVSWLEIRGKIRTRVLTANTWYAVYLIMKISHREYGLDRVACEVSVAVGEKVQSGRVYLCEKDEKKGKKERVLNMEEEVIGVATRRDDGWMEIKMGEFLSGHNEEEVTMSLMEVSYPLKGGLIVEGIEVRPQYHHS</sequence>
<dbReference type="Proteomes" id="UP001374584">
    <property type="component" value="Unassembled WGS sequence"/>
</dbReference>
<evidence type="ECO:0000313" key="3">
    <source>
        <dbReference type="Proteomes" id="UP001374584"/>
    </source>
</evidence>
<reference evidence="2 3" key="1">
    <citation type="submission" date="2024-01" db="EMBL/GenBank/DDBJ databases">
        <title>The genomes of 5 underutilized Papilionoideae crops provide insights into root nodulation and disease resistanc.</title>
        <authorList>
            <person name="Jiang F."/>
        </authorList>
    </citation>
    <scope>NUCLEOTIDE SEQUENCE [LARGE SCALE GENOMIC DNA]</scope>
    <source>
        <strain evidence="2">JINMINGXINNONG_FW02</strain>
        <tissue evidence="2">Leaves</tissue>
    </source>
</reference>
<gene>
    <name evidence="2" type="ORF">VNO80_15380</name>
</gene>
<accession>A0AAN9MK64</accession>
<comment type="caution">
    <text evidence="2">The sequence shown here is derived from an EMBL/GenBank/DDBJ whole genome shotgun (WGS) entry which is preliminary data.</text>
</comment>
<dbReference type="SUPFAM" id="SSF81383">
    <property type="entry name" value="F-box domain"/>
    <property type="match status" value="1"/>
</dbReference>
<dbReference type="CDD" id="cd22162">
    <property type="entry name" value="F-box_AtSKIP3-like"/>
    <property type="match status" value="1"/>
</dbReference>
<keyword evidence="3" id="KW-1185">Reference proteome</keyword>
<dbReference type="InterPro" id="IPR036047">
    <property type="entry name" value="F-box-like_dom_sf"/>
</dbReference>